<evidence type="ECO:0000256" key="1">
    <source>
        <dbReference type="SAM" id="MobiDB-lite"/>
    </source>
</evidence>
<organism evidence="2">
    <name type="scientific">Aphanomyces stellatus</name>
    <dbReference type="NCBI Taxonomy" id="120398"/>
    <lineage>
        <taxon>Eukaryota</taxon>
        <taxon>Sar</taxon>
        <taxon>Stramenopiles</taxon>
        <taxon>Oomycota</taxon>
        <taxon>Saprolegniomycetes</taxon>
        <taxon>Saprolegniales</taxon>
        <taxon>Verrucalvaceae</taxon>
        <taxon>Aphanomyces</taxon>
    </lineage>
</organism>
<feature type="region of interest" description="Disordered" evidence="1">
    <location>
        <begin position="95"/>
        <end position="118"/>
    </location>
</feature>
<comment type="caution">
    <text evidence="2">The sequence shown here is derived from an EMBL/GenBank/DDBJ whole genome shotgun (WGS) entry which is preliminary data.</text>
</comment>
<reference evidence="2" key="1">
    <citation type="submission" date="2019-06" db="EMBL/GenBank/DDBJ databases">
        <title>Genomics analysis of Aphanomyces spp. identifies a new class of oomycete effector associated with host adaptation.</title>
        <authorList>
            <person name="Gaulin E."/>
        </authorList>
    </citation>
    <scope>NUCLEOTIDE SEQUENCE</scope>
    <source>
        <strain evidence="2">CBS 578.67</strain>
    </source>
</reference>
<accession>A0A6A4XSL2</accession>
<sequence length="341" mass="38380">MREACIRRRDRHDDRLGKRNQTNERKDDGRTCPQGGRCAARRSLAARRLHEWRHAPSHSVAHMQKRLNLPCVDNDVYLRQITSSIDTMEDAVDPFDDVDARDQPSDQEVGDPDVTQPTAHVDGVALSTKSKSSFPLAISCRALWDLWFFGDGATQAPLRTIRVKDLGSADERRRLNAFKVMKALTTVALQTSLVASEGAIELLERAASMALFDTAFDAFVAHCGPHCPLTGESLYSKATIWAMHALLLLPTSKLPFPNTDSRTMWRLWFKGDAATRGTPYRRYDNWEIDCRHRVATKRVMVALTQVAVESLKPPPPAPEAVLESMADDALMRLYDYVFPTF</sequence>
<feature type="region of interest" description="Disordered" evidence="1">
    <location>
        <begin position="1"/>
        <end position="38"/>
    </location>
</feature>
<evidence type="ECO:0000313" key="2">
    <source>
        <dbReference type="EMBL" id="KAF0686387.1"/>
    </source>
</evidence>
<feature type="compositionally biased region" description="Basic and acidic residues" evidence="1">
    <location>
        <begin position="1"/>
        <end position="30"/>
    </location>
</feature>
<dbReference type="EMBL" id="VJMH01007007">
    <property type="protein sequence ID" value="KAF0686387.1"/>
    <property type="molecule type" value="Genomic_DNA"/>
</dbReference>
<dbReference type="AlphaFoldDB" id="A0A6A4XSL2"/>
<protein>
    <submittedName>
        <fullName evidence="2">Uncharacterized protein</fullName>
    </submittedName>
</protein>
<gene>
    <name evidence="2" type="ORF">As57867_021762</name>
</gene>
<name>A0A6A4XSL2_9STRA</name>
<proteinExistence type="predicted"/>
<feature type="non-terminal residue" evidence="2">
    <location>
        <position position="341"/>
    </location>
</feature>